<feature type="binding site" evidence="10">
    <location>
        <position position="169"/>
    </location>
    <ligand>
        <name>[2Fe-2S] cluster</name>
        <dbReference type="ChEBI" id="CHEBI:190135"/>
    </ligand>
</feature>
<keyword evidence="3 10" id="KW-0004">4Fe-4S</keyword>
<keyword evidence="7 10" id="KW-0408">Iron</keyword>
<proteinExistence type="inferred from homology"/>
<comment type="cofactor">
    <cofactor evidence="10">
        <name>[2Fe-2S] cluster</name>
        <dbReference type="ChEBI" id="CHEBI:190135"/>
    </cofactor>
</comment>
<evidence type="ECO:0000256" key="3">
    <source>
        <dbReference type="ARBA" id="ARBA00022485"/>
    </source>
</evidence>
<feature type="binding site" evidence="10">
    <location>
        <position position="181"/>
    </location>
    <ligand>
        <name>[2Fe-2S] cluster</name>
        <dbReference type="ChEBI" id="CHEBI:190135"/>
    </ligand>
</feature>
<feature type="short sequence motif" description="Cx2C motif 1" evidence="10">
    <location>
        <begin position="204"/>
        <end position="207"/>
    </location>
</feature>
<comment type="subcellular location">
    <subcellularLocation>
        <location evidence="10">Cytoplasm</location>
    </subcellularLocation>
    <subcellularLocation>
        <location evidence="10">Mitochondrion intermembrane space</location>
    </subcellularLocation>
</comment>
<keyword evidence="12" id="KW-1185">Reference proteome</keyword>
<feature type="binding site" evidence="10">
    <location>
        <position position="218"/>
    </location>
    <ligand>
        <name>[4Fe-4S] cluster</name>
        <dbReference type="ChEBI" id="CHEBI:49883"/>
    </ligand>
</feature>
<keyword evidence="6 10" id="KW-0479">Metal-binding</keyword>
<comment type="cofactor">
    <cofactor evidence="1 10">
        <name>[4Fe-4S] cluster</name>
        <dbReference type="ChEBI" id="CHEBI:49883"/>
    </cofactor>
</comment>
<comment type="domain">
    <text evidence="10">The twin Cx2C motifs are involved in the recognition by the mitochondrial MIA40-ERV1 disulfide relay system. The formation of 2 disulfide bonds in the Cx2C motifs through dithiol/disulfide exchange reactions effectively traps the protein in the mitochondrial intermembrane space.</text>
</comment>
<evidence type="ECO:0000259" key="11">
    <source>
        <dbReference type="Pfam" id="PF05093"/>
    </source>
</evidence>
<feature type="short sequence motif" description="Cx2C motif 2" evidence="10">
    <location>
        <begin position="215"/>
        <end position="218"/>
    </location>
</feature>
<evidence type="ECO:0000256" key="5">
    <source>
        <dbReference type="ARBA" id="ARBA00022714"/>
    </source>
</evidence>
<feature type="binding site" evidence="10">
    <location>
        <position position="215"/>
    </location>
    <ligand>
        <name>[4Fe-4S] cluster</name>
        <dbReference type="ChEBI" id="CHEBI:49883"/>
    </ligand>
</feature>
<feature type="binding site" evidence="10">
    <location>
        <position position="183"/>
    </location>
    <ligand>
        <name>[2Fe-2S] cluster</name>
        <dbReference type="ChEBI" id="CHEBI:190135"/>
    </ligand>
</feature>
<evidence type="ECO:0000256" key="2">
    <source>
        <dbReference type="ARBA" id="ARBA00008169"/>
    </source>
</evidence>
<dbReference type="Pfam" id="PF05093">
    <property type="entry name" value="CIAPIN1"/>
    <property type="match status" value="1"/>
</dbReference>
<comment type="domain">
    <text evidence="10">The N-terminal domain has structural similarity with S-adenosyl-L-methionine-dependent methyltransferases, but does not bind S-adenosyl-L-methionine. It is required for correct assembly of the 2 Fe-S clusters.</text>
</comment>
<evidence type="ECO:0000256" key="4">
    <source>
        <dbReference type="ARBA" id="ARBA00022490"/>
    </source>
</evidence>
<keyword evidence="5 10" id="KW-0001">2Fe-2S</keyword>
<comment type="similarity">
    <text evidence="2 10">Belongs to the anamorsin family.</text>
</comment>
<evidence type="ECO:0000256" key="1">
    <source>
        <dbReference type="ARBA" id="ARBA00001966"/>
    </source>
</evidence>
<evidence type="ECO:0000313" key="12">
    <source>
        <dbReference type="Proteomes" id="UP000695000"/>
    </source>
</evidence>
<feature type="binding site" evidence="10">
    <location>
        <position position="178"/>
    </location>
    <ligand>
        <name>[2Fe-2S] cluster</name>
        <dbReference type="ChEBI" id="CHEBI:190135"/>
    </ligand>
</feature>
<keyword evidence="4 10" id="KW-0963">Cytoplasm</keyword>
<sequence length="238" mass="25456">MDNIKSGDKILVLHVDSADLTDLQAELNSKSANTTTSLIGNIEGINEASFDGVIAYKVPEINDFQKVLSSLKPGGFLILTQSSSDSSQTELNLQIGGFVRVAASNAGEYKQFVCFKPTYTAGSSAEVELLKEVLVWKLSQNVDEDIIDADNLLDEEDLKKPAAESLRVCGTTGKRKACKDCSCGLAQELEAETTSAAPPPKSSCGSCYLGDAFRCASCPYLGMPAFKPGEKVKLILNE</sequence>
<evidence type="ECO:0000256" key="8">
    <source>
        <dbReference type="ARBA" id="ARBA00023014"/>
    </source>
</evidence>
<dbReference type="PANTHER" id="PTHR13273">
    <property type="entry name" value="ANAMORSIN"/>
    <property type="match status" value="1"/>
</dbReference>
<dbReference type="InterPro" id="IPR007785">
    <property type="entry name" value="Anamorsin"/>
</dbReference>
<dbReference type="PANTHER" id="PTHR13273:SF14">
    <property type="entry name" value="ANAMORSIN"/>
    <property type="match status" value="1"/>
</dbReference>
<name>A0ABM1N6V8_NICVS</name>
<comment type="subunit">
    <text evidence="10">Monomer.</text>
</comment>
<feature type="region of interest" description="Fe-S binding site B" evidence="10">
    <location>
        <begin position="204"/>
        <end position="218"/>
    </location>
</feature>
<evidence type="ECO:0000256" key="9">
    <source>
        <dbReference type="ARBA" id="ARBA00023128"/>
    </source>
</evidence>
<accession>A0ABM1N6V8</accession>
<evidence type="ECO:0000313" key="13">
    <source>
        <dbReference type="RefSeq" id="XP_017782558.1"/>
    </source>
</evidence>
<evidence type="ECO:0000256" key="10">
    <source>
        <dbReference type="HAMAP-Rule" id="MF_03115"/>
    </source>
</evidence>
<dbReference type="HAMAP" id="MF_03115">
    <property type="entry name" value="Anamorsin"/>
    <property type="match status" value="1"/>
</dbReference>
<organism evidence="12 13">
    <name type="scientific">Nicrophorus vespilloides</name>
    <name type="common">Boreal carrion beetle</name>
    <dbReference type="NCBI Taxonomy" id="110193"/>
    <lineage>
        <taxon>Eukaryota</taxon>
        <taxon>Metazoa</taxon>
        <taxon>Ecdysozoa</taxon>
        <taxon>Arthropoda</taxon>
        <taxon>Hexapoda</taxon>
        <taxon>Insecta</taxon>
        <taxon>Pterygota</taxon>
        <taxon>Neoptera</taxon>
        <taxon>Endopterygota</taxon>
        <taxon>Coleoptera</taxon>
        <taxon>Polyphaga</taxon>
        <taxon>Staphyliniformia</taxon>
        <taxon>Silphidae</taxon>
        <taxon>Nicrophorinae</taxon>
        <taxon>Nicrophorus</taxon>
    </lineage>
</organism>
<gene>
    <name evidence="13" type="primary">LOC108566933</name>
</gene>
<reference evidence="13" key="1">
    <citation type="submission" date="2025-08" db="UniProtKB">
        <authorList>
            <consortium name="RefSeq"/>
        </authorList>
    </citation>
    <scope>IDENTIFICATION</scope>
    <source>
        <tissue evidence="13">Whole Larva</tissue>
    </source>
</reference>
<feature type="binding site" evidence="10">
    <location>
        <position position="204"/>
    </location>
    <ligand>
        <name>[4Fe-4S] cluster</name>
        <dbReference type="ChEBI" id="CHEBI:49883"/>
    </ligand>
</feature>
<comment type="caution">
    <text evidence="10">Lacks conserved residue(s) required for the propagation of feature annotation.</text>
</comment>
<dbReference type="InterPro" id="IPR046408">
    <property type="entry name" value="CIAPIN1"/>
</dbReference>
<dbReference type="RefSeq" id="XP_017782558.1">
    <property type="nucleotide sequence ID" value="XM_017927069.1"/>
</dbReference>
<evidence type="ECO:0000256" key="6">
    <source>
        <dbReference type="ARBA" id="ARBA00022723"/>
    </source>
</evidence>
<protein>
    <recommendedName>
        <fullName evidence="10">Anamorsin homolog</fullName>
    </recommendedName>
    <alternativeName>
        <fullName evidence="10">Fe-S cluster assembly protein DRE2 homolog</fullName>
    </alternativeName>
</protein>
<feature type="binding site" evidence="10">
    <location>
        <position position="207"/>
    </location>
    <ligand>
        <name>[4Fe-4S] cluster</name>
        <dbReference type="ChEBI" id="CHEBI:49883"/>
    </ligand>
</feature>
<keyword evidence="8 10" id="KW-0411">Iron-sulfur</keyword>
<comment type="function">
    <text evidence="10">Component of the cytosolic iron-sulfur (Fe-S) protein assembly (CIA) machinery. Required for the maturation of extramitochondrial Fe-S proteins. Part of an electron transfer chain functioning in an early step of cytosolic Fe-S biogenesis, facilitating the de novo assembly of a [4Fe-4S] cluster on the cytosolic Fe-S scaffold complex. Electrons are transferred from NADPH via a FAD- and FMN-containing diflavin oxidoreductase. Together with the diflavin oxidoreductase, also required for the assembly of the diferric tyrosyl radical cofactor of ribonucleotide reductase (RNR), probably by providing electrons for reduction during radical cofactor maturation in the catalytic small subunit.</text>
</comment>
<dbReference type="InterPro" id="IPR029063">
    <property type="entry name" value="SAM-dependent_MTases_sf"/>
</dbReference>
<evidence type="ECO:0000256" key="7">
    <source>
        <dbReference type="ARBA" id="ARBA00023004"/>
    </source>
</evidence>
<feature type="domain" description="Anamorsin C-terminal" evidence="11">
    <location>
        <begin position="201"/>
        <end position="234"/>
    </location>
</feature>
<dbReference type="GeneID" id="108566933"/>
<keyword evidence="9 10" id="KW-0496">Mitochondrion</keyword>
<dbReference type="Proteomes" id="UP000695000">
    <property type="component" value="Unplaced"/>
</dbReference>
<dbReference type="Gene3D" id="3.40.50.150">
    <property type="entry name" value="Vaccinia Virus protein VP39"/>
    <property type="match status" value="1"/>
</dbReference>
<comment type="domain">
    <text evidence="10">The C-terminal domain binds 2 Fe-S clusters but is otherwise mostly in an intrinsically disordered conformation.</text>
</comment>